<protein>
    <submittedName>
        <fullName evidence="4">Cellular morphogenesis-related protein</fullName>
    </submittedName>
</protein>
<keyword evidence="2" id="KW-1133">Transmembrane helix</keyword>
<sequence length="1259" mass="138012">MNFTLFAPNHVQLLNSCYPPSSALLTAGPHYSPNSQELSRLTYYASNHPGKLAKIGSREQEGAGGKHPYQSVRIHALFSAQYVDLLTSSLLITLAICRSLATECRRDIALFSPSLIASVEVTISAVPKDLEVVARAASVFTAWTTYTDGHLIGADSIMTQNYISVLNKFAALSCSELADQEVRNRTRLIGFAALTGALNSEALYNDSAQFRAQVSVMMRPILLTVFESPIHALENQAASVKEAPISPYLAEFRTRPAIERRAASIHVHVDGEAGPDSSEVSSAALRSLFSLLEHANANQLGHIMRASLDTLDAPVKARPQARSWHQVEHCCWIAKKTAEWAQYQYRYAIPTWLVERLVENPEVTPASQMQKTLAAMVMSVFNSSTPLVNLSTSDIVSNLINLVLRRTAINPEDDLLPPLVDCIASLGRHVYYSDQIQDLAGEVINRVVVVEVQGVFNRGAQNRSQAIRCLLAGLVGLIHAAEENHPTGSLDDPPKSKKRTRSSSFRVASPASQIANPELAAQGGSRRTQVPPDIWQDTLSLLIDSDYAVRADYAAGLVYYLENEMPALADADIDGVKRIRQLEDIPFQPGTDVKSLLQTGDFGTKFLNAIHAYVYALATSSTLGIGSSSATSTSDSSTTTGGAMTTEPESTAEGSEGQSQQGHGRRSVSSQAPHARKASVVQRLLERAPTHVSGSTSASFSDYAHILDVLTTIHQELPIRGLITGVPMLLALDRAISSSDKSEPGAVARINAIRIMMARVWLVIGKAWECAELINLADKALATIPPGDDLPSVPDLEFGLHPSLEPIPFPNSAEVTVWDGVSSETALLAVSSSASVHAALGLDTQTLLTRLSVEWTAEAALKNSVERSTTFESTIRGDGVSPLLKISPALMHIENVSLQSLARQTRGIGVTDLREALEGRSSMSNPALQAHATAVTNSRATTGLLWPNTPFLAMDLVLDIFDAYLFDAVYAKLIPLSAFTAADHFRSHNASSTAFLPSTSQWSKIVSLLPRPPISLEDASYNALSQPLQQLSAWPRDYIPRQVVSLSLITLVGIHALYFIFAYLSYRFIFNHEMRKHPRFLKNQEKLEIACSLRAFPGMTLLTLPWFMAEVRGYSKLYSGADTYGYLYLFLSAPLFLFFTDYVRRQNQIHILDPPPDQATPVPTPFASHAFHPVDGYLQSVPYHLFIFLFPLHRWMYLGLFVFVNFWSIFIHDSDMITGHPLETIINGPAHHTLHHLYFTVNYGQVCHLSLSSSRKRVS</sequence>
<feature type="compositionally biased region" description="Low complexity" evidence="1">
    <location>
        <begin position="653"/>
        <end position="671"/>
    </location>
</feature>
<organism evidence="4 5">
    <name type="scientific">Favolaschia claudopus</name>
    <dbReference type="NCBI Taxonomy" id="2862362"/>
    <lineage>
        <taxon>Eukaryota</taxon>
        <taxon>Fungi</taxon>
        <taxon>Dikarya</taxon>
        <taxon>Basidiomycota</taxon>
        <taxon>Agaricomycotina</taxon>
        <taxon>Agaricomycetes</taxon>
        <taxon>Agaricomycetidae</taxon>
        <taxon>Agaricales</taxon>
        <taxon>Marasmiineae</taxon>
        <taxon>Mycenaceae</taxon>
        <taxon>Favolaschia</taxon>
    </lineage>
</organism>
<feature type="region of interest" description="Disordered" evidence="1">
    <location>
        <begin position="484"/>
        <end position="511"/>
    </location>
</feature>
<dbReference type="GO" id="GO:0005506">
    <property type="term" value="F:iron ion binding"/>
    <property type="evidence" value="ECO:0007669"/>
    <property type="project" value="InterPro"/>
</dbReference>
<evidence type="ECO:0000256" key="1">
    <source>
        <dbReference type="SAM" id="MobiDB-lite"/>
    </source>
</evidence>
<dbReference type="Proteomes" id="UP001362999">
    <property type="component" value="Unassembled WGS sequence"/>
</dbReference>
<dbReference type="GO" id="GO:0016491">
    <property type="term" value="F:oxidoreductase activity"/>
    <property type="evidence" value="ECO:0007669"/>
    <property type="project" value="InterPro"/>
</dbReference>
<gene>
    <name evidence="4" type="ORF">R3P38DRAFT_3303025</name>
</gene>
<feature type="region of interest" description="Disordered" evidence="1">
    <location>
        <begin position="624"/>
        <end position="675"/>
    </location>
</feature>
<proteinExistence type="predicted"/>
<reference evidence="4 5" key="1">
    <citation type="journal article" date="2024" name="J Genomics">
        <title>Draft genome sequencing and assembly of Favolaschia claudopus CIRM-BRFM 2984 isolated from oak limbs.</title>
        <authorList>
            <person name="Navarro D."/>
            <person name="Drula E."/>
            <person name="Chaduli D."/>
            <person name="Cazenave R."/>
            <person name="Ahrendt S."/>
            <person name="Wang J."/>
            <person name="Lipzen A."/>
            <person name="Daum C."/>
            <person name="Barry K."/>
            <person name="Grigoriev I.V."/>
            <person name="Favel A."/>
            <person name="Rosso M.N."/>
            <person name="Martin F."/>
        </authorList>
    </citation>
    <scope>NUCLEOTIDE SEQUENCE [LARGE SCALE GENOMIC DNA]</scope>
    <source>
        <strain evidence="4 5">CIRM-BRFM 2984</strain>
    </source>
</reference>
<dbReference type="PANTHER" id="PTHR47766:SF1">
    <property type="entry name" value="PROTEIN EFR3"/>
    <property type="match status" value="1"/>
</dbReference>
<evidence type="ECO:0000256" key="2">
    <source>
        <dbReference type="SAM" id="Phobius"/>
    </source>
</evidence>
<name>A0AAW0ECT3_9AGAR</name>
<feature type="transmembrane region" description="Helical" evidence="2">
    <location>
        <begin position="1126"/>
        <end position="1143"/>
    </location>
</feature>
<evidence type="ECO:0000313" key="4">
    <source>
        <dbReference type="EMBL" id="KAK7061931.1"/>
    </source>
</evidence>
<keyword evidence="2" id="KW-0472">Membrane</keyword>
<feature type="domain" description="Fatty acid hydroxylase" evidence="3">
    <location>
        <begin position="1162"/>
        <end position="1247"/>
    </location>
</feature>
<comment type="caution">
    <text evidence="4">The sequence shown here is derived from an EMBL/GenBank/DDBJ whole genome shotgun (WGS) entry which is preliminary data.</text>
</comment>
<dbReference type="GO" id="GO:0008610">
    <property type="term" value="P:lipid biosynthetic process"/>
    <property type="evidence" value="ECO:0007669"/>
    <property type="project" value="InterPro"/>
</dbReference>
<dbReference type="PANTHER" id="PTHR47766">
    <property type="entry name" value="PROTEIN EFR3"/>
    <property type="match status" value="1"/>
</dbReference>
<dbReference type="GO" id="GO:0072659">
    <property type="term" value="P:protein localization to plasma membrane"/>
    <property type="evidence" value="ECO:0007669"/>
    <property type="project" value="InterPro"/>
</dbReference>
<feature type="transmembrane region" description="Helical" evidence="2">
    <location>
        <begin position="1195"/>
        <end position="1212"/>
    </location>
</feature>
<keyword evidence="5" id="KW-1185">Reference proteome</keyword>
<accession>A0AAW0ECT3</accession>
<evidence type="ECO:0000259" key="3">
    <source>
        <dbReference type="Pfam" id="PF04116"/>
    </source>
</evidence>
<evidence type="ECO:0000313" key="5">
    <source>
        <dbReference type="Proteomes" id="UP001362999"/>
    </source>
</evidence>
<feature type="transmembrane region" description="Helical" evidence="2">
    <location>
        <begin position="1043"/>
        <end position="1066"/>
    </location>
</feature>
<keyword evidence="2" id="KW-0812">Transmembrane</keyword>
<dbReference type="AlphaFoldDB" id="A0AAW0ECT3"/>
<dbReference type="InterPro" id="IPR006694">
    <property type="entry name" value="Fatty_acid_hydroxylase"/>
</dbReference>
<dbReference type="EMBL" id="JAWWNJ010000002">
    <property type="protein sequence ID" value="KAK7061931.1"/>
    <property type="molecule type" value="Genomic_DNA"/>
</dbReference>
<dbReference type="Pfam" id="PF04116">
    <property type="entry name" value="FA_hydroxylase"/>
    <property type="match status" value="1"/>
</dbReference>
<dbReference type="InterPro" id="IPR039786">
    <property type="entry name" value="EFR3"/>
</dbReference>
<feature type="transmembrane region" description="Helical" evidence="2">
    <location>
        <begin position="1087"/>
        <end position="1106"/>
    </location>
</feature>
<feature type="compositionally biased region" description="Low complexity" evidence="1">
    <location>
        <begin position="624"/>
        <end position="646"/>
    </location>
</feature>